<dbReference type="InterPro" id="IPR002656">
    <property type="entry name" value="Acyl_transf_3_dom"/>
</dbReference>
<accession>A0A8J6XIB1</accession>
<dbReference type="AlphaFoldDB" id="A0A8J6XIB1"/>
<feature type="transmembrane region" description="Helical" evidence="1">
    <location>
        <begin position="55"/>
        <end position="75"/>
    </location>
</feature>
<keyword evidence="3" id="KW-0808">Transferase</keyword>
<dbReference type="PANTHER" id="PTHR23028:SF53">
    <property type="entry name" value="ACYL_TRANSF_3 DOMAIN-CONTAINING PROTEIN"/>
    <property type="match status" value="1"/>
</dbReference>
<dbReference type="Proteomes" id="UP000629098">
    <property type="component" value="Unassembled WGS sequence"/>
</dbReference>
<comment type="caution">
    <text evidence="3">The sequence shown here is derived from an EMBL/GenBank/DDBJ whole genome shotgun (WGS) entry which is preliminary data.</text>
</comment>
<keyword evidence="1" id="KW-1133">Transmembrane helix</keyword>
<keyword evidence="4" id="KW-1185">Reference proteome</keyword>
<evidence type="ECO:0000313" key="3">
    <source>
        <dbReference type="EMBL" id="MBD2773277.1"/>
    </source>
</evidence>
<keyword evidence="1" id="KW-0812">Transmembrane</keyword>
<feature type="transmembrane region" description="Helical" evidence="1">
    <location>
        <begin position="277"/>
        <end position="298"/>
    </location>
</feature>
<protein>
    <submittedName>
        <fullName evidence="3">Acyltransferase</fullName>
    </submittedName>
</protein>
<name>A0A8J6XIB1_9CYAN</name>
<feature type="transmembrane region" description="Helical" evidence="1">
    <location>
        <begin position="349"/>
        <end position="373"/>
    </location>
</feature>
<evidence type="ECO:0000259" key="2">
    <source>
        <dbReference type="Pfam" id="PF01757"/>
    </source>
</evidence>
<organism evidence="3 4">
    <name type="scientific">Iningainema tapete BLCC-T55</name>
    <dbReference type="NCBI Taxonomy" id="2748662"/>
    <lineage>
        <taxon>Bacteria</taxon>
        <taxon>Bacillati</taxon>
        <taxon>Cyanobacteriota</taxon>
        <taxon>Cyanophyceae</taxon>
        <taxon>Nostocales</taxon>
        <taxon>Scytonemataceae</taxon>
        <taxon>Iningainema tapete</taxon>
    </lineage>
</organism>
<feature type="transmembrane region" description="Helical" evidence="1">
    <location>
        <begin position="102"/>
        <end position="119"/>
    </location>
</feature>
<feature type="transmembrane region" description="Helical" evidence="1">
    <location>
        <begin position="221"/>
        <end position="237"/>
    </location>
</feature>
<keyword evidence="1" id="KW-0472">Membrane</keyword>
<proteinExistence type="predicted"/>
<dbReference type="EMBL" id="JACXAE010000050">
    <property type="protein sequence ID" value="MBD2773277.1"/>
    <property type="molecule type" value="Genomic_DNA"/>
</dbReference>
<gene>
    <name evidence="3" type="ORF">ICL16_14660</name>
</gene>
<dbReference type="PANTHER" id="PTHR23028">
    <property type="entry name" value="ACETYLTRANSFERASE"/>
    <property type="match status" value="1"/>
</dbReference>
<feature type="transmembrane region" description="Helical" evidence="1">
    <location>
        <begin position="249"/>
        <end position="265"/>
    </location>
</feature>
<feature type="transmembrane region" description="Helical" evidence="1">
    <location>
        <begin position="192"/>
        <end position="215"/>
    </location>
</feature>
<dbReference type="GO" id="GO:0016747">
    <property type="term" value="F:acyltransferase activity, transferring groups other than amino-acyl groups"/>
    <property type="evidence" value="ECO:0007669"/>
    <property type="project" value="InterPro"/>
</dbReference>
<dbReference type="GO" id="GO:0016020">
    <property type="term" value="C:membrane"/>
    <property type="evidence" value="ECO:0007669"/>
    <property type="project" value="TreeGrafter"/>
</dbReference>
<evidence type="ECO:0000256" key="1">
    <source>
        <dbReference type="SAM" id="Phobius"/>
    </source>
</evidence>
<dbReference type="InterPro" id="IPR050879">
    <property type="entry name" value="Acyltransferase_3"/>
</dbReference>
<evidence type="ECO:0000313" key="4">
    <source>
        <dbReference type="Proteomes" id="UP000629098"/>
    </source>
</evidence>
<dbReference type="GO" id="GO:0009103">
    <property type="term" value="P:lipopolysaccharide biosynthetic process"/>
    <property type="evidence" value="ECO:0007669"/>
    <property type="project" value="TreeGrafter"/>
</dbReference>
<feature type="domain" description="Acyltransferase 3" evidence="2">
    <location>
        <begin position="16"/>
        <end position="370"/>
    </location>
</feature>
<feature type="transmembrane region" description="Helical" evidence="1">
    <location>
        <begin position="21"/>
        <end position="49"/>
    </location>
</feature>
<feature type="transmembrane region" description="Helical" evidence="1">
    <location>
        <begin position="310"/>
        <end position="329"/>
    </location>
</feature>
<reference evidence="3" key="1">
    <citation type="submission" date="2020-09" db="EMBL/GenBank/DDBJ databases">
        <title>Iningainema tapete sp. nov. (Scytonemataceae, Cyanobacteria) from greenhouses in central Florida (USA) produces two types of nodularin with biosynthetic potential for microcystin-LR and anabaenopeptins.</title>
        <authorList>
            <person name="Berthold D.E."/>
            <person name="Lefler F.W."/>
            <person name="Huang I.-S."/>
            <person name="Abdulla H."/>
            <person name="Zimba P.V."/>
            <person name="Laughinghouse H.D. IV."/>
        </authorList>
    </citation>
    <scope>NUCLEOTIDE SEQUENCE</scope>
    <source>
        <strain evidence="3">BLCCT55</strain>
    </source>
</reference>
<sequence length="392" mass="44191">MTKSIEKSSSNKLRLHYLDGLRGLAALYVVLVHVEPEIGAQLPLFWSVFENTLRYGGFAVAIFIVLSGYVLMLPVSRSPSGHLSGSLTDYIQRRSRRILPPYYAALLFCLLLGLTIFLLEKFSSFQWDEIAGKGPFSPNFTLIDVLSYLLLLHNLSPTSYMAINPPMWSVATEWQIYFIFPLILLPVWRRFGLLVSVITAFFIGLIPIYLLNGLFASASPWYIGVFALGMVAAEIGFSPKPELVAMRNSLPWGVLSIIFTIVAFITEWRRLGLHVWIGYSFFGLASACLFIYCTSCLIDGKKTPLILKVFEHPLAIALGTISYSLYLTHGPVLSLVRYCLFQLQLSDHMFATASYLLGIIASLLFAYPFYLLFEKPFMSNVKQTRRLKNVVN</sequence>
<dbReference type="Pfam" id="PF01757">
    <property type="entry name" value="Acyl_transf_3"/>
    <property type="match status" value="1"/>
</dbReference>
<dbReference type="RefSeq" id="WP_190828838.1">
    <property type="nucleotide sequence ID" value="NZ_CAWPPI010000050.1"/>
</dbReference>
<keyword evidence="3" id="KW-0012">Acyltransferase</keyword>
<feature type="transmembrane region" description="Helical" evidence="1">
    <location>
        <begin position="167"/>
        <end position="185"/>
    </location>
</feature>